<organism evidence="2 3">
    <name type="scientific">Epilithonimonas vandammei</name>
    <dbReference type="NCBI Taxonomy" id="2487072"/>
    <lineage>
        <taxon>Bacteria</taxon>
        <taxon>Pseudomonadati</taxon>
        <taxon>Bacteroidota</taxon>
        <taxon>Flavobacteriia</taxon>
        <taxon>Flavobacteriales</taxon>
        <taxon>Weeksellaceae</taxon>
        <taxon>Chryseobacterium group</taxon>
        <taxon>Epilithonimonas</taxon>
    </lineage>
</organism>
<accession>A0A3G8Z965</accession>
<dbReference type="AlphaFoldDB" id="A0A3G8Z965"/>
<name>A0A3G8Z965_9FLAO</name>
<dbReference type="KEGG" id="eva:EIB75_00895"/>
<keyword evidence="1" id="KW-0812">Transmembrane</keyword>
<evidence type="ECO:0000313" key="2">
    <source>
        <dbReference type="EMBL" id="AZI53899.1"/>
    </source>
</evidence>
<evidence type="ECO:0000256" key="1">
    <source>
        <dbReference type="SAM" id="Phobius"/>
    </source>
</evidence>
<dbReference type="Proteomes" id="UP000272316">
    <property type="component" value="Chromosome"/>
</dbReference>
<dbReference type="PROSITE" id="PS51257">
    <property type="entry name" value="PROKAR_LIPOPROTEIN"/>
    <property type="match status" value="1"/>
</dbReference>
<gene>
    <name evidence="2" type="ORF">EIB75_00895</name>
</gene>
<keyword evidence="1" id="KW-0472">Membrane</keyword>
<sequence length="164" mass="18620">MKSTILALISVLIFSSLVLVSCVSRKPPEPVTIEKTRTVKEIVKDTIYQVEADSSFYYAYVECINGKPVLREPTPQKNLPKSKAGKALHIPTAKLDGNILTVGCYQEAQRLYKQWREKYIEETQKTVGPKYIEKPLKWYQKALMWIGGIFLILSAIGLALKFKP</sequence>
<feature type="transmembrane region" description="Helical" evidence="1">
    <location>
        <begin position="142"/>
        <end position="160"/>
    </location>
</feature>
<proteinExistence type="predicted"/>
<evidence type="ECO:0000313" key="3">
    <source>
        <dbReference type="Proteomes" id="UP000272316"/>
    </source>
</evidence>
<reference evidence="3" key="1">
    <citation type="submission" date="2018-11" db="EMBL/GenBank/DDBJ databases">
        <title>Proposal to divide the Flavobacteriaceae and reorganize its genera based on Amino Acid Identity values calculated from whole genome sequences.</title>
        <authorList>
            <person name="Nicholson A.C."/>
            <person name="Gulvik C.A."/>
            <person name="Whitney A.M."/>
            <person name="Sheth M."/>
            <person name="Batra D."/>
            <person name="Pryor J."/>
            <person name="Bernardet J.-F."/>
            <person name="Hugo C."/>
            <person name="Kampfer P."/>
            <person name="Newman J.D."/>
            <person name="McQuiston J.R."/>
        </authorList>
    </citation>
    <scope>NUCLEOTIDE SEQUENCE [LARGE SCALE GENOMIC DNA]</scope>
    <source>
        <strain evidence="3">H6466</strain>
    </source>
</reference>
<protein>
    <submittedName>
        <fullName evidence="2">Uncharacterized protein</fullName>
    </submittedName>
</protein>
<dbReference type="EMBL" id="CP034160">
    <property type="protein sequence ID" value="AZI53899.1"/>
    <property type="molecule type" value="Genomic_DNA"/>
</dbReference>
<keyword evidence="1" id="KW-1133">Transmembrane helix</keyword>
<dbReference type="RefSeq" id="WP_124985394.1">
    <property type="nucleotide sequence ID" value="NZ_CP034160.1"/>
</dbReference>